<feature type="binding site" evidence="10">
    <location>
        <position position="251"/>
    </location>
    <ligand>
        <name>Zn(2+)</name>
        <dbReference type="ChEBI" id="CHEBI:29105"/>
        <label>2</label>
        <note>catalytic</note>
    </ligand>
</feature>
<organism evidence="16 17">
    <name type="scientific">Lymnaea stagnalis</name>
    <name type="common">Great pond snail</name>
    <name type="synonym">Helix stagnalis</name>
    <dbReference type="NCBI Taxonomy" id="6523"/>
    <lineage>
        <taxon>Eukaryota</taxon>
        <taxon>Metazoa</taxon>
        <taxon>Spiralia</taxon>
        <taxon>Lophotrochozoa</taxon>
        <taxon>Mollusca</taxon>
        <taxon>Gastropoda</taxon>
        <taxon>Heterobranchia</taxon>
        <taxon>Euthyneura</taxon>
        <taxon>Panpulmonata</taxon>
        <taxon>Hygrophila</taxon>
        <taxon>Lymnaeoidea</taxon>
        <taxon>Lymnaeidae</taxon>
        <taxon>Lymnaea</taxon>
    </lineage>
</organism>
<dbReference type="Gene3D" id="3.40.390.10">
    <property type="entry name" value="Collagenase (Catalytic Domain)"/>
    <property type="match status" value="1"/>
</dbReference>
<dbReference type="GO" id="GO:0030198">
    <property type="term" value="P:extracellular matrix organization"/>
    <property type="evidence" value="ECO:0007669"/>
    <property type="project" value="TreeGrafter"/>
</dbReference>
<keyword evidence="13" id="KW-0812">Transmembrane</keyword>
<dbReference type="PANTHER" id="PTHR10201">
    <property type="entry name" value="MATRIX METALLOPROTEINASE"/>
    <property type="match status" value="1"/>
</dbReference>
<dbReference type="InterPro" id="IPR021190">
    <property type="entry name" value="Pept_M10A"/>
</dbReference>
<dbReference type="GO" id="GO:0030574">
    <property type="term" value="P:collagen catabolic process"/>
    <property type="evidence" value="ECO:0007669"/>
    <property type="project" value="TreeGrafter"/>
</dbReference>
<evidence type="ECO:0000256" key="5">
    <source>
        <dbReference type="ARBA" id="ARBA00022801"/>
    </source>
</evidence>
<dbReference type="AlphaFoldDB" id="A0AAV2H824"/>
<feature type="binding site" evidence="10">
    <location>
        <position position="241"/>
    </location>
    <ligand>
        <name>Zn(2+)</name>
        <dbReference type="ChEBI" id="CHEBI:29105"/>
        <label>2</label>
        <note>catalytic</note>
    </ligand>
</feature>
<feature type="binding site" evidence="11">
    <location>
        <position position="198"/>
    </location>
    <ligand>
        <name>Ca(2+)</name>
        <dbReference type="ChEBI" id="CHEBI:29108"/>
        <label>3</label>
    </ligand>
</feature>
<dbReference type="GO" id="GO:0004222">
    <property type="term" value="F:metalloendopeptidase activity"/>
    <property type="evidence" value="ECO:0007669"/>
    <property type="project" value="InterPro"/>
</dbReference>
<proteinExistence type="inferred from homology"/>
<feature type="binding site" description="in inhibited form" evidence="11">
    <location>
        <position position="99"/>
    </location>
    <ligand>
        <name>Zn(2+)</name>
        <dbReference type="ChEBI" id="CHEBI:29105"/>
        <label>2</label>
        <note>catalytic</note>
    </ligand>
</feature>
<feature type="binding site" evidence="11">
    <location>
        <position position="219"/>
    </location>
    <ligand>
        <name>Zn(2+)</name>
        <dbReference type="ChEBI" id="CHEBI:29105"/>
        <label>1</label>
    </ligand>
</feature>
<feature type="binding site" evidence="11">
    <location>
        <position position="191"/>
    </location>
    <ligand>
        <name>Zn(2+)</name>
        <dbReference type="ChEBI" id="CHEBI:29105"/>
        <label>1</label>
    </ligand>
</feature>
<dbReference type="GO" id="GO:0008270">
    <property type="term" value="F:zinc ion binding"/>
    <property type="evidence" value="ECO:0007669"/>
    <property type="project" value="InterPro"/>
</dbReference>
<dbReference type="Pfam" id="PF01471">
    <property type="entry name" value="PG_binding_1"/>
    <property type="match status" value="1"/>
</dbReference>
<feature type="binding site" evidence="11">
    <location>
        <position position="259"/>
    </location>
    <ligand>
        <name>Zn(2+)</name>
        <dbReference type="ChEBI" id="CHEBI:29105"/>
        <label>2</label>
        <note>catalytic</note>
    </ligand>
</feature>
<feature type="binding site" evidence="11">
    <location>
        <position position="217"/>
    </location>
    <ligand>
        <name>Ca(2+)</name>
        <dbReference type="ChEBI" id="CHEBI:29108"/>
        <label>2</label>
    </ligand>
</feature>
<keyword evidence="11" id="KW-0106">Calcium</keyword>
<evidence type="ECO:0000256" key="10">
    <source>
        <dbReference type="PIRSR" id="PIRSR001191-2"/>
    </source>
</evidence>
<keyword evidence="4 14" id="KW-0732">Signal</keyword>
<comment type="cofactor">
    <cofactor evidence="11">
        <name>Ca(2+)</name>
        <dbReference type="ChEBI" id="CHEBI:29108"/>
    </cofactor>
    <text evidence="11">Can bind about 5 Ca(2+) ions per subunit.</text>
</comment>
<dbReference type="SUPFAM" id="SSF47090">
    <property type="entry name" value="PGBD-like"/>
    <property type="match status" value="1"/>
</dbReference>
<evidence type="ECO:0000256" key="3">
    <source>
        <dbReference type="ARBA" id="ARBA00022723"/>
    </source>
</evidence>
<feature type="binding site" evidence="10">
    <location>
        <position position="245"/>
    </location>
    <ligand>
        <name>Zn(2+)</name>
        <dbReference type="ChEBI" id="CHEBI:29105"/>
        <label>2</label>
        <note>catalytic</note>
    </ligand>
</feature>
<feature type="active site" evidence="9">
    <location>
        <position position="242"/>
    </location>
</feature>
<feature type="short sequence motif" description="Cysteine switch" evidence="12">
    <location>
        <begin position="97"/>
        <end position="104"/>
    </location>
</feature>
<evidence type="ECO:0000256" key="6">
    <source>
        <dbReference type="ARBA" id="ARBA00022833"/>
    </source>
</evidence>
<keyword evidence="13" id="KW-1133">Transmembrane helix</keyword>
<feature type="binding site" evidence="11">
    <location>
        <position position="221"/>
    </location>
    <ligand>
        <name>Ca(2+)</name>
        <dbReference type="ChEBI" id="CHEBI:29108"/>
        <label>3</label>
    </ligand>
</feature>
<evidence type="ECO:0000313" key="17">
    <source>
        <dbReference type="Proteomes" id="UP001497497"/>
    </source>
</evidence>
<evidence type="ECO:0000256" key="11">
    <source>
        <dbReference type="PIRSR" id="PIRSR621190-2"/>
    </source>
</evidence>
<feature type="binding site" evidence="11">
    <location>
        <position position="215"/>
    </location>
    <ligand>
        <name>Ca(2+)</name>
        <dbReference type="ChEBI" id="CHEBI:29108"/>
        <label>2</label>
    </ligand>
</feature>
<reference evidence="16 17" key="1">
    <citation type="submission" date="2024-04" db="EMBL/GenBank/DDBJ databases">
        <authorList>
            <consortium name="Genoscope - CEA"/>
            <person name="William W."/>
        </authorList>
    </citation>
    <scope>NUCLEOTIDE SEQUENCE [LARGE SCALE GENOMIC DNA]</scope>
</reference>
<evidence type="ECO:0000256" key="4">
    <source>
        <dbReference type="ARBA" id="ARBA00022729"/>
    </source>
</evidence>
<keyword evidence="2" id="KW-0645">Protease</keyword>
<evidence type="ECO:0000256" key="8">
    <source>
        <dbReference type="ARBA" id="ARBA00023145"/>
    </source>
</evidence>
<sequence>MTFLATILLRCFLTMVFARLYSRAAPLSTLARFRKETDHTWQFLSKFGYLPAMSDIQQGRLVSNDALWTAIEEFQRFNGLKVTGILNKETQDKMDMPRCGLPDVLESPFLDTDNNVHIPMAFSIYGDRWWIPTVTWKLSNTSTKLPENDQLLAFKNAIAIWQREIPKRIKFQPTSGHPDIEMSFGVGDHGDGVMSSFDGKGHVLAHAYRPGAGLGGDAHFDDEEEWSVNGTGTDLLTVAVHELGHSLGLRHSDVPTAVMAPYYAFRGAVNLAPDDIRGIQALYGRPGAKLSKTSPKLTKTSTTTTDNNIQVRTSEATIETNGLFEKINVSSNGIEIMTAAMWTHFVLYQVLIQMCLYLLLMF</sequence>
<feature type="binding site" evidence="11">
    <location>
        <position position="179"/>
    </location>
    <ligand>
        <name>Ca(2+)</name>
        <dbReference type="ChEBI" id="CHEBI:29108"/>
        <label>2</label>
    </ligand>
</feature>
<keyword evidence="3 10" id="KW-0479">Metal-binding</keyword>
<keyword evidence="6 10" id="KW-0862">Zinc</keyword>
<evidence type="ECO:0000256" key="12">
    <source>
        <dbReference type="PIRSR" id="PIRSR621190-5"/>
    </source>
</evidence>
<dbReference type="GO" id="GO:0006508">
    <property type="term" value="P:proteolysis"/>
    <property type="evidence" value="ECO:0007669"/>
    <property type="project" value="UniProtKB-KW"/>
</dbReference>
<dbReference type="SUPFAM" id="SSF55486">
    <property type="entry name" value="Metalloproteases ('zincins'), catalytic domain"/>
    <property type="match status" value="1"/>
</dbReference>
<dbReference type="PIRSF" id="PIRSF001191">
    <property type="entry name" value="Peptidase_M10A_matrix"/>
    <property type="match status" value="1"/>
</dbReference>
<dbReference type="Pfam" id="PF00413">
    <property type="entry name" value="Peptidase_M10"/>
    <property type="match status" value="1"/>
</dbReference>
<evidence type="ECO:0000256" key="2">
    <source>
        <dbReference type="ARBA" id="ARBA00022670"/>
    </source>
</evidence>
<evidence type="ECO:0000256" key="9">
    <source>
        <dbReference type="PIRSR" id="PIRSR001191-1"/>
    </source>
</evidence>
<dbReference type="InterPro" id="IPR006026">
    <property type="entry name" value="Peptidase_Metallo"/>
</dbReference>
<dbReference type="SMART" id="SM00235">
    <property type="entry name" value="ZnMc"/>
    <property type="match status" value="1"/>
</dbReference>
<evidence type="ECO:0000313" key="16">
    <source>
        <dbReference type="EMBL" id="CAL1529901.1"/>
    </source>
</evidence>
<feature type="transmembrane region" description="Helical" evidence="13">
    <location>
        <begin position="339"/>
        <end position="360"/>
    </location>
</feature>
<comment type="cofactor">
    <cofactor evidence="11">
        <name>Zn(2+)</name>
        <dbReference type="ChEBI" id="CHEBI:29105"/>
    </cofactor>
    <text evidence="11">Binds 2 Zn(2+) ions per subunit.</text>
</comment>
<feature type="binding site" evidence="11">
    <location>
        <position position="199"/>
    </location>
    <ligand>
        <name>Ca(2+)</name>
        <dbReference type="ChEBI" id="CHEBI:29108"/>
        <label>3</label>
    </ligand>
</feature>
<keyword evidence="5" id="KW-0378">Hydrolase</keyword>
<dbReference type="EMBL" id="CAXITT010000058">
    <property type="protein sequence ID" value="CAL1529901.1"/>
    <property type="molecule type" value="Genomic_DNA"/>
</dbReference>
<dbReference type="InterPro" id="IPR024079">
    <property type="entry name" value="MetalloPept_cat_dom_sf"/>
</dbReference>
<evidence type="ECO:0000256" key="14">
    <source>
        <dbReference type="SAM" id="SignalP"/>
    </source>
</evidence>
<keyword evidence="7" id="KW-0482">Metalloprotease</keyword>
<feature type="binding site" evidence="11">
    <location>
        <position position="189"/>
    </location>
    <ligand>
        <name>Zn(2+)</name>
        <dbReference type="ChEBI" id="CHEBI:29105"/>
        <label>1</label>
    </ligand>
</feature>
<dbReference type="Proteomes" id="UP001497497">
    <property type="component" value="Unassembled WGS sequence"/>
</dbReference>
<protein>
    <recommendedName>
        <fullName evidence="15">Peptidase metallopeptidase domain-containing protein</fullName>
    </recommendedName>
</protein>
<keyword evidence="17" id="KW-1185">Reference proteome</keyword>
<dbReference type="CDD" id="cd04278">
    <property type="entry name" value="ZnMc_MMP"/>
    <property type="match status" value="1"/>
</dbReference>
<dbReference type="PROSITE" id="PS00546">
    <property type="entry name" value="CYSTEINE_SWITCH"/>
    <property type="match status" value="1"/>
</dbReference>
<evidence type="ECO:0000256" key="1">
    <source>
        <dbReference type="ARBA" id="ARBA00010370"/>
    </source>
</evidence>
<comment type="caution">
    <text evidence="16">The sequence shown here is derived from an EMBL/GenBank/DDBJ whole genome shotgun (WGS) entry which is preliminary data.</text>
</comment>
<keyword evidence="13" id="KW-0472">Membrane</keyword>
<dbReference type="PRINTS" id="PR00138">
    <property type="entry name" value="MATRIXIN"/>
</dbReference>
<feature type="binding site" evidence="11">
    <location>
        <position position="206"/>
    </location>
    <ligand>
        <name>Zn(2+)</name>
        <dbReference type="ChEBI" id="CHEBI:29105"/>
        <label>1</label>
    </ligand>
</feature>
<dbReference type="PANTHER" id="PTHR10201:SF323">
    <property type="entry name" value="MATRIX METALLOPROTEINASE-21"/>
    <property type="match status" value="1"/>
</dbReference>
<dbReference type="InterPro" id="IPR001818">
    <property type="entry name" value="Pept_M10_metallopeptidase"/>
</dbReference>
<dbReference type="InterPro" id="IPR021158">
    <property type="entry name" value="Pept_M10A_Zn_BS"/>
</dbReference>
<feature type="chain" id="PRO_5043976822" description="Peptidase metallopeptidase domain-containing protein" evidence="14">
    <location>
        <begin position="19"/>
        <end position="362"/>
    </location>
</feature>
<feature type="binding site" evidence="11">
    <location>
        <position position="222"/>
    </location>
    <ligand>
        <name>Ca(2+)</name>
        <dbReference type="ChEBI" id="CHEBI:29108"/>
        <label>1</label>
    </ligand>
</feature>
<evidence type="ECO:0000256" key="13">
    <source>
        <dbReference type="SAM" id="Phobius"/>
    </source>
</evidence>
<comment type="similarity">
    <text evidence="1">Belongs to the peptidase M10A family.</text>
</comment>
<dbReference type="InterPro" id="IPR036365">
    <property type="entry name" value="PGBD-like_sf"/>
</dbReference>
<dbReference type="InterPro" id="IPR033739">
    <property type="entry name" value="M10A_MMP"/>
</dbReference>
<dbReference type="InterPro" id="IPR002477">
    <property type="entry name" value="Peptidoglycan-bd-like"/>
</dbReference>
<accession>A0AAV2H824</accession>
<dbReference type="GO" id="GO:0031012">
    <property type="term" value="C:extracellular matrix"/>
    <property type="evidence" value="ECO:0007669"/>
    <property type="project" value="InterPro"/>
</dbReference>
<evidence type="ECO:0000256" key="7">
    <source>
        <dbReference type="ARBA" id="ARBA00023049"/>
    </source>
</evidence>
<name>A0AAV2H824_LYMST</name>
<feature type="domain" description="Peptidase metallopeptidase" evidence="15">
    <location>
        <begin position="126"/>
        <end position="285"/>
    </location>
</feature>
<evidence type="ECO:0000259" key="15">
    <source>
        <dbReference type="SMART" id="SM00235"/>
    </source>
</evidence>
<keyword evidence="8" id="KW-0865">Zymogen</keyword>
<feature type="binding site" evidence="11">
    <location>
        <position position="224"/>
    </location>
    <ligand>
        <name>Ca(2+)</name>
        <dbReference type="ChEBI" id="CHEBI:29108"/>
        <label>1</label>
    </ligand>
</feature>
<feature type="binding site" evidence="11">
    <location>
        <position position="224"/>
    </location>
    <ligand>
        <name>Ca(2+)</name>
        <dbReference type="ChEBI" id="CHEBI:29108"/>
        <label>3</label>
    </ligand>
</feature>
<gene>
    <name evidence="16" type="ORF">GSLYS_00004034001</name>
</gene>
<feature type="signal peptide" evidence="14">
    <location>
        <begin position="1"/>
        <end position="18"/>
    </location>
</feature>